<proteinExistence type="predicted"/>
<keyword evidence="1" id="KW-0812">Transmembrane</keyword>
<protein>
    <submittedName>
        <fullName evidence="2">Uncharacterized protein</fullName>
    </submittedName>
</protein>
<feature type="transmembrane region" description="Helical" evidence="1">
    <location>
        <begin position="153"/>
        <end position="172"/>
    </location>
</feature>
<evidence type="ECO:0000256" key="1">
    <source>
        <dbReference type="SAM" id="Phobius"/>
    </source>
</evidence>
<keyword evidence="1" id="KW-1133">Transmembrane helix</keyword>
<evidence type="ECO:0000313" key="2">
    <source>
        <dbReference type="EMBL" id="MBF4468042.1"/>
    </source>
</evidence>
<dbReference type="Proteomes" id="UP000658733">
    <property type="component" value="Unassembled WGS sequence"/>
</dbReference>
<feature type="transmembrane region" description="Helical" evidence="1">
    <location>
        <begin position="63"/>
        <end position="82"/>
    </location>
</feature>
<gene>
    <name evidence="2" type="ORF">ISP01_01420</name>
</gene>
<dbReference type="RefSeq" id="WP_278521750.1">
    <property type="nucleotide sequence ID" value="NZ_JADIIN010000015.1"/>
</dbReference>
<reference evidence="2" key="1">
    <citation type="submission" date="2020-10" db="EMBL/GenBank/DDBJ databases">
        <title>Dehalococcoides mccartyi of a TCE/Cr reducing biochatode.</title>
        <authorList>
            <person name="Matturro B."/>
        </authorList>
    </citation>
    <scope>NUCLEOTIDE SEQUENCE</scope>
    <source>
        <strain evidence="2">Bin4</strain>
    </source>
</reference>
<feature type="transmembrane region" description="Helical" evidence="1">
    <location>
        <begin position="88"/>
        <end position="107"/>
    </location>
</feature>
<sequence length="230" mass="26595">MDGLYLYSRLLAFALVYGIFTIFYWVYREPFGKLIDKIFPFPYLRKGGNYKYINGDEELSPEGFIVTIFFLFAILGLVFLSVFEFNLLVFPIVFLLFFPACLLLLRIRMFSDDNISSSTGIGYSFHLSYFLSLLGSVGFLMVFAGFLYNETPFWFNIIAFILALSSAIFPMIPDHINRLLSYDIRSEKGYKFLKNITLLLVISFWVFVFVFFISTGVSPSELMPVRFGGR</sequence>
<feature type="transmembrane region" description="Helical" evidence="1">
    <location>
        <begin position="127"/>
        <end position="147"/>
    </location>
</feature>
<evidence type="ECO:0000313" key="3">
    <source>
        <dbReference type="Proteomes" id="UP000658733"/>
    </source>
</evidence>
<feature type="transmembrane region" description="Helical" evidence="1">
    <location>
        <begin position="6"/>
        <end position="27"/>
    </location>
</feature>
<comment type="caution">
    <text evidence="2">The sequence shown here is derived from an EMBL/GenBank/DDBJ whole genome shotgun (WGS) entry which is preliminary data.</text>
</comment>
<dbReference type="AlphaFoldDB" id="A0A843AAY4"/>
<dbReference type="EMBL" id="JADIIN010000015">
    <property type="protein sequence ID" value="MBF4468042.1"/>
    <property type="molecule type" value="Genomic_DNA"/>
</dbReference>
<name>A0A843AAY4_METAZ</name>
<organism evidence="2 3">
    <name type="scientific">Methanobrevibacter arboriphilus</name>
    <dbReference type="NCBI Taxonomy" id="39441"/>
    <lineage>
        <taxon>Archaea</taxon>
        <taxon>Methanobacteriati</taxon>
        <taxon>Methanobacteriota</taxon>
        <taxon>Methanomada group</taxon>
        <taxon>Methanobacteria</taxon>
        <taxon>Methanobacteriales</taxon>
        <taxon>Methanobacteriaceae</taxon>
        <taxon>Methanobrevibacter</taxon>
    </lineage>
</organism>
<accession>A0A843AAY4</accession>
<feature type="transmembrane region" description="Helical" evidence="1">
    <location>
        <begin position="192"/>
        <end position="213"/>
    </location>
</feature>
<keyword evidence="1" id="KW-0472">Membrane</keyword>